<dbReference type="SUPFAM" id="SSF109709">
    <property type="entry name" value="KorB DNA-binding domain-like"/>
    <property type="match status" value="1"/>
</dbReference>
<dbReference type="InterPro" id="IPR041468">
    <property type="entry name" value="HTH_ParB/Spo0J"/>
</dbReference>
<name>A0A261SGN4_9BORD</name>
<dbReference type="Gene3D" id="1.10.10.2830">
    <property type="match status" value="1"/>
</dbReference>
<feature type="compositionally biased region" description="Basic and acidic residues" evidence="1">
    <location>
        <begin position="307"/>
        <end position="318"/>
    </location>
</feature>
<dbReference type="Gene3D" id="3.90.1530.30">
    <property type="match status" value="1"/>
</dbReference>
<evidence type="ECO:0000313" key="4">
    <source>
        <dbReference type="Proteomes" id="UP000217005"/>
    </source>
</evidence>
<dbReference type="SUPFAM" id="SSF110849">
    <property type="entry name" value="ParB/Sulfiredoxin"/>
    <property type="match status" value="1"/>
</dbReference>
<reference evidence="3 4" key="1">
    <citation type="submission" date="2017-05" db="EMBL/GenBank/DDBJ databases">
        <title>Complete and WGS of Bordetella genogroups.</title>
        <authorList>
            <person name="Spilker T."/>
            <person name="LiPuma J."/>
        </authorList>
    </citation>
    <scope>NUCLEOTIDE SEQUENCE [LARGE SCALE GENOMIC DNA]</scope>
    <source>
        <strain evidence="3 4">AU17610</strain>
    </source>
</reference>
<feature type="domain" description="ParB/Spo0J HTH" evidence="2">
    <location>
        <begin position="126"/>
        <end position="185"/>
    </location>
</feature>
<evidence type="ECO:0000259" key="2">
    <source>
        <dbReference type="Pfam" id="PF17762"/>
    </source>
</evidence>
<dbReference type="EMBL" id="NEVL01000003">
    <property type="protein sequence ID" value="OZI36315.1"/>
    <property type="molecule type" value="Genomic_DNA"/>
</dbReference>
<gene>
    <name evidence="3" type="ORF">CEG14_14995</name>
</gene>
<organism evidence="3 4">
    <name type="scientific">Bordetella genomosp. 1</name>
    <dbReference type="NCBI Taxonomy" id="1395607"/>
    <lineage>
        <taxon>Bacteria</taxon>
        <taxon>Pseudomonadati</taxon>
        <taxon>Pseudomonadota</taxon>
        <taxon>Betaproteobacteria</taxon>
        <taxon>Burkholderiales</taxon>
        <taxon>Alcaligenaceae</taxon>
        <taxon>Bordetella</taxon>
    </lineage>
</organism>
<dbReference type="PANTHER" id="PTHR33375:SF1">
    <property type="entry name" value="CHROMOSOME-PARTITIONING PROTEIN PARB-RELATED"/>
    <property type="match status" value="1"/>
</dbReference>
<dbReference type="Proteomes" id="UP000217005">
    <property type="component" value="Unassembled WGS sequence"/>
</dbReference>
<dbReference type="InterPro" id="IPR050336">
    <property type="entry name" value="Chromosome_partition/occlusion"/>
</dbReference>
<dbReference type="AlphaFoldDB" id="A0A261SGN4"/>
<evidence type="ECO:0000256" key="1">
    <source>
        <dbReference type="SAM" id="MobiDB-lite"/>
    </source>
</evidence>
<protein>
    <recommendedName>
        <fullName evidence="2">ParB/Spo0J HTH domain-containing protein</fullName>
    </recommendedName>
</protein>
<dbReference type="GO" id="GO:0005694">
    <property type="term" value="C:chromosome"/>
    <property type="evidence" value="ECO:0007669"/>
    <property type="project" value="TreeGrafter"/>
</dbReference>
<feature type="compositionally biased region" description="Basic and acidic residues" evidence="1">
    <location>
        <begin position="289"/>
        <end position="298"/>
    </location>
</feature>
<dbReference type="RefSeq" id="WP_094827121.1">
    <property type="nucleotide sequence ID" value="NZ_NEVL01000003.1"/>
</dbReference>
<feature type="region of interest" description="Disordered" evidence="1">
    <location>
        <begin position="289"/>
        <end position="318"/>
    </location>
</feature>
<proteinExistence type="predicted"/>
<dbReference type="GO" id="GO:0007059">
    <property type="term" value="P:chromosome segregation"/>
    <property type="evidence" value="ECO:0007669"/>
    <property type="project" value="TreeGrafter"/>
</dbReference>
<dbReference type="OrthoDB" id="6846089at2"/>
<comment type="caution">
    <text evidence="3">The sequence shown here is derived from an EMBL/GenBank/DDBJ whole genome shotgun (WGS) entry which is preliminary data.</text>
</comment>
<dbReference type="PANTHER" id="PTHR33375">
    <property type="entry name" value="CHROMOSOME-PARTITIONING PROTEIN PARB-RELATED"/>
    <property type="match status" value="1"/>
</dbReference>
<dbReference type="Pfam" id="PF17762">
    <property type="entry name" value="HTH_ParB"/>
    <property type="match status" value="1"/>
</dbReference>
<evidence type="ECO:0000313" key="3">
    <source>
        <dbReference type="EMBL" id="OZI36315.1"/>
    </source>
</evidence>
<dbReference type="InterPro" id="IPR036086">
    <property type="entry name" value="ParB/Sulfiredoxin_sf"/>
</dbReference>
<accession>A0A261SGN4</accession>
<sequence>MTQPTVASFKTMTRDGTIKRADAMKVLYRDIHVVPEFNLRDHDDEYHAGIAQLADYIMAGGMLPPLEVVAKQDGSGVELVDGHRRHAAYGIAIQRGAPIEWVSIVAFSGNQIDRYARIYTSNESAKLRPLEAARGYLRFLRMGLDVAEIARHTHKSRTLIESYLILACAPPAVQDMVRAGTVSAEVAIDGVRQHGDGAAEYLAGKAVEAKARGKARVTAGTIRGRALPKKVVAPLITGVDAFMAGLTNHHRAAVIDAREGRVAPETIDVPVSALADLLSAHDAVQAARLRQEERDRSRVVSPPPQQEMDHGSEEHAPT</sequence>